<sequence length="116" mass="12587">MDSFTTQGPMAGAAGMPAADAVPRLAATWMRDTMDFMAERLRADARTLQEAGCCDSLSDLTMVQTRWVTEATQAYSEATLRFMESFVRLGAPATTDEAAPQPEPAPRRRARDAEAA</sequence>
<evidence type="ECO:0008006" key="4">
    <source>
        <dbReference type="Google" id="ProtNLM"/>
    </source>
</evidence>
<evidence type="ECO:0000256" key="1">
    <source>
        <dbReference type="SAM" id="MobiDB-lite"/>
    </source>
</evidence>
<gene>
    <name evidence="2" type="ORF">J5Y09_04855</name>
</gene>
<reference evidence="2 3" key="1">
    <citation type="submission" date="2021-03" db="EMBL/GenBank/DDBJ databases">
        <authorList>
            <person name="So Y."/>
        </authorList>
    </citation>
    <scope>NUCLEOTIDE SEQUENCE [LARGE SCALE GENOMIC DNA]</scope>
    <source>
        <strain evidence="2 3">PWR1</strain>
    </source>
</reference>
<organism evidence="2 3">
    <name type="scientific">Roseomonas nitratireducens</name>
    <dbReference type="NCBI Taxonomy" id="2820810"/>
    <lineage>
        <taxon>Bacteria</taxon>
        <taxon>Pseudomonadati</taxon>
        <taxon>Pseudomonadota</taxon>
        <taxon>Alphaproteobacteria</taxon>
        <taxon>Acetobacterales</taxon>
        <taxon>Roseomonadaceae</taxon>
        <taxon>Roseomonas</taxon>
    </lineage>
</organism>
<dbReference type="RefSeq" id="WP_209350626.1">
    <property type="nucleotide sequence ID" value="NZ_JAGIYZ010000003.1"/>
</dbReference>
<feature type="region of interest" description="Disordered" evidence="1">
    <location>
        <begin position="92"/>
        <end position="116"/>
    </location>
</feature>
<name>A0ABS4APD6_9PROT</name>
<evidence type="ECO:0000313" key="3">
    <source>
        <dbReference type="Proteomes" id="UP000680815"/>
    </source>
</evidence>
<comment type="caution">
    <text evidence="2">The sequence shown here is derived from an EMBL/GenBank/DDBJ whole genome shotgun (WGS) entry which is preliminary data.</text>
</comment>
<dbReference type="Proteomes" id="UP000680815">
    <property type="component" value="Unassembled WGS sequence"/>
</dbReference>
<proteinExistence type="predicted"/>
<evidence type="ECO:0000313" key="2">
    <source>
        <dbReference type="EMBL" id="MBP0463231.1"/>
    </source>
</evidence>
<dbReference type="EMBL" id="JAGIYZ010000003">
    <property type="protein sequence ID" value="MBP0463231.1"/>
    <property type="molecule type" value="Genomic_DNA"/>
</dbReference>
<keyword evidence="3" id="KW-1185">Reference proteome</keyword>
<protein>
    <recommendedName>
        <fullName evidence="4">Phasin domain-containing protein</fullName>
    </recommendedName>
</protein>
<accession>A0ABS4APD6</accession>